<evidence type="ECO:0000313" key="2">
    <source>
        <dbReference type="Proteomes" id="UP000887574"/>
    </source>
</evidence>
<feature type="compositionally biased region" description="Low complexity" evidence="1">
    <location>
        <begin position="11"/>
        <end position="28"/>
    </location>
</feature>
<sequence length="144" mass="16267">MDGDVSGRSGGSSYSSRSRRGGNLSWSSKEAEGDSQPTHSNRAYSKIAKMTCFHKLGEDFTNLFDMLKSIAYVPIDDVSSAYDAVMTQCARNSDKTEKFGTPKKLKLVDQHIARQRWNIALAYNREEILEYLRKQSDFTVLDQL</sequence>
<protein>
    <submittedName>
        <fullName evidence="3">Uncharacterized protein</fullName>
    </submittedName>
</protein>
<dbReference type="AlphaFoldDB" id="A0A915DNT6"/>
<name>A0A915DNT6_9BILA</name>
<accession>A0A915DNT6</accession>
<dbReference type="WBParaSite" id="jg2155.1">
    <property type="protein sequence ID" value="jg2155.1"/>
    <property type="gene ID" value="jg2155"/>
</dbReference>
<proteinExistence type="predicted"/>
<keyword evidence="2" id="KW-1185">Reference proteome</keyword>
<reference evidence="3" key="1">
    <citation type="submission" date="2022-11" db="UniProtKB">
        <authorList>
            <consortium name="WormBaseParasite"/>
        </authorList>
    </citation>
    <scope>IDENTIFICATION</scope>
</reference>
<evidence type="ECO:0000256" key="1">
    <source>
        <dbReference type="SAM" id="MobiDB-lite"/>
    </source>
</evidence>
<organism evidence="2 3">
    <name type="scientific">Ditylenchus dipsaci</name>
    <dbReference type="NCBI Taxonomy" id="166011"/>
    <lineage>
        <taxon>Eukaryota</taxon>
        <taxon>Metazoa</taxon>
        <taxon>Ecdysozoa</taxon>
        <taxon>Nematoda</taxon>
        <taxon>Chromadorea</taxon>
        <taxon>Rhabditida</taxon>
        <taxon>Tylenchina</taxon>
        <taxon>Tylenchomorpha</taxon>
        <taxon>Sphaerularioidea</taxon>
        <taxon>Anguinidae</taxon>
        <taxon>Anguininae</taxon>
        <taxon>Ditylenchus</taxon>
    </lineage>
</organism>
<evidence type="ECO:0000313" key="3">
    <source>
        <dbReference type="WBParaSite" id="jg2155.1"/>
    </source>
</evidence>
<dbReference type="Proteomes" id="UP000887574">
    <property type="component" value="Unplaced"/>
</dbReference>
<feature type="region of interest" description="Disordered" evidence="1">
    <location>
        <begin position="1"/>
        <end position="41"/>
    </location>
</feature>